<evidence type="ECO:0000313" key="2">
    <source>
        <dbReference type="EMBL" id="CUA96465.1"/>
    </source>
</evidence>
<name>A0A0K6I003_9BURK</name>
<sequence>MRAYGEYRTRRLVLDAWDQQTNISPAAQPAPTSYSEHGMIRNAEEGRLAGLVTALVAERTEGSSLVEIQSAVAALATAAHYLGAVDGQRFDVVRGSLGIPDVTPLLSRILPVVQRLVSVDVLVRSTRGGVAFYARGADALPGDVIQLPEYPETARLLWLAESRRMASEAEKNAVAPATETERVVVQRVGQDLFRAALLDYWQGRCCVTGLNITELLRASHIKPWAACESDNERLDVFNGLLLAPHIDALFDGGWISFSDDGRVLASEALPSDAAARLGVRTDWGVEGLQAAHRRYLAFHRRHELRRVA</sequence>
<dbReference type="Pfam" id="PF13391">
    <property type="entry name" value="HNH_2"/>
    <property type="match status" value="1"/>
</dbReference>
<feature type="domain" description="HNH nuclease" evidence="1">
    <location>
        <begin position="205"/>
        <end position="257"/>
    </location>
</feature>
<accession>A0A0K6I003</accession>
<organism evidence="2 3">
    <name type="scientific">Thiomonas bhubaneswarensis</name>
    <dbReference type="NCBI Taxonomy" id="339866"/>
    <lineage>
        <taxon>Bacteria</taxon>
        <taxon>Pseudomonadati</taxon>
        <taxon>Pseudomonadota</taxon>
        <taxon>Betaproteobacteria</taxon>
        <taxon>Burkholderiales</taxon>
        <taxon>Thiomonas</taxon>
    </lineage>
</organism>
<protein>
    <submittedName>
        <fullName evidence="2">HNH endonuclease</fullName>
    </submittedName>
</protein>
<evidence type="ECO:0000313" key="3">
    <source>
        <dbReference type="Proteomes" id="UP000183649"/>
    </source>
</evidence>
<keyword evidence="2" id="KW-0255">Endonuclease</keyword>
<keyword evidence="2" id="KW-0378">Hydrolase</keyword>
<dbReference type="AlphaFoldDB" id="A0A0K6I003"/>
<keyword evidence="3" id="KW-1185">Reference proteome</keyword>
<reference evidence="3" key="1">
    <citation type="submission" date="2015-08" db="EMBL/GenBank/DDBJ databases">
        <authorList>
            <person name="Varghese N."/>
        </authorList>
    </citation>
    <scope>NUCLEOTIDE SEQUENCE [LARGE SCALE GENOMIC DNA]</scope>
    <source>
        <strain evidence="3">DSM 18181</strain>
    </source>
</reference>
<evidence type="ECO:0000259" key="1">
    <source>
        <dbReference type="Pfam" id="PF13391"/>
    </source>
</evidence>
<proteinExistence type="predicted"/>
<dbReference type="Proteomes" id="UP000183649">
    <property type="component" value="Unassembled WGS sequence"/>
</dbReference>
<dbReference type="GO" id="GO:0004519">
    <property type="term" value="F:endonuclease activity"/>
    <property type="evidence" value="ECO:0007669"/>
    <property type="project" value="UniProtKB-KW"/>
</dbReference>
<gene>
    <name evidence="2" type="ORF">Ga0061069_104145</name>
</gene>
<keyword evidence="2" id="KW-0540">Nuclease</keyword>
<dbReference type="InterPro" id="IPR003615">
    <property type="entry name" value="HNH_nuc"/>
</dbReference>
<dbReference type="EMBL" id="CYHF01000004">
    <property type="protein sequence ID" value="CUA96465.1"/>
    <property type="molecule type" value="Genomic_DNA"/>
</dbReference>
<dbReference type="STRING" id="339866.GCA_001418255_01378"/>